<evidence type="ECO:0000256" key="8">
    <source>
        <dbReference type="ARBA" id="ARBA00023112"/>
    </source>
</evidence>
<dbReference type="AlphaFoldDB" id="A0A3A3GH45"/>
<proteinExistence type="inferred from homology"/>
<keyword evidence="2 13" id="KW-0813">Transport</keyword>
<dbReference type="Pfam" id="PF19300">
    <property type="entry name" value="BPD_transp_1_N"/>
    <property type="match status" value="1"/>
</dbReference>
<feature type="transmembrane region" description="Helical" evidence="13">
    <location>
        <begin position="138"/>
        <end position="159"/>
    </location>
</feature>
<feature type="transmembrane region" description="Helical" evidence="13">
    <location>
        <begin position="171"/>
        <end position="194"/>
    </location>
</feature>
<evidence type="ECO:0000256" key="5">
    <source>
        <dbReference type="ARBA" id="ARBA00022692"/>
    </source>
</evidence>
<dbReference type="InterPro" id="IPR000515">
    <property type="entry name" value="MetI-like"/>
</dbReference>
<evidence type="ECO:0000256" key="7">
    <source>
        <dbReference type="ARBA" id="ARBA00023065"/>
    </source>
</evidence>
<reference evidence="15 16" key="1">
    <citation type="submission" date="2018-09" db="EMBL/GenBank/DDBJ databases">
        <title>Paenibacillus SK2017-BO5.</title>
        <authorList>
            <person name="Piskunova J.V."/>
            <person name="Dubiley S.A."/>
            <person name="Severinov K.V."/>
        </authorList>
    </citation>
    <scope>NUCLEOTIDE SEQUENCE [LARGE SCALE GENOMIC DNA]</scope>
    <source>
        <strain evidence="15 16">BO5</strain>
    </source>
</reference>
<evidence type="ECO:0000256" key="4">
    <source>
        <dbReference type="ARBA" id="ARBA00022596"/>
    </source>
</evidence>
<evidence type="ECO:0000256" key="3">
    <source>
        <dbReference type="ARBA" id="ARBA00022475"/>
    </source>
</evidence>
<evidence type="ECO:0000256" key="2">
    <source>
        <dbReference type="ARBA" id="ARBA00022448"/>
    </source>
</evidence>
<protein>
    <recommendedName>
        <fullName evidence="12">Nickel import system permease protein NikB</fullName>
    </recommendedName>
</protein>
<comment type="caution">
    <text evidence="15">The sequence shown here is derived from an EMBL/GenBank/DDBJ whole genome shotgun (WGS) entry which is preliminary data.</text>
</comment>
<comment type="subunit">
    <text evidence="11">The complex is composed of two ATP-binding proteins (NikD and NikE), two transmembrane proteins (NikB and NikC) and a solute-binding protein (NikA).</text>
</comment>
<evidence type="ECO:0000256" key="9">
    <source>
        <dbReference type="ARBA" id="ARBA00023136"/>
    </source>
</evidence>
<comment type="subcellular location">
    <subcellularLocation>
        <location evidence="1 13">Cell membrane</location>
        <topology evidence="1 13">Multi-pass membrane protein</topology>
    </subcellularLocation>
</comment>
<dbReference type="EMBL" id="QYZD01000010">
    <property type="protein sequence ID" value="RJG23623.1"/>
    <property type="molecule type" value="Genomic_DNA"/>
</dbReference>
<dbReference type="Proteomes" id="UP000266177">
    <property type="component" value="Unassembled WGS sequence"/>
</dbReference>
<keyword evidence="3" id="KW-1003">Cell membrane</keyword>
<evidence type="ECO:0000256" key="6">
    <source>
        <dbReference type="ARBA" id="ARBA00022989"/>
    </source>
</evidence>
<feature type="transmembrane region" description="Helical" evidence="13">
    <location>
        <begin position="234"/>
        <end position="257"/>
    </location>
</feature>
<evidence type="ECO:0000256" key="12">
    <source>
        <dbReference type="ARBA" id="ARBA00044774"/>
    </source>
</evidence>
<dbReference type="OrthoDB" id="24153at2"/>
<accession>A0A3A3GH45</accession>
<organism evidence="15 16">
    <name type="scientific">Paenibacillus thiaminolyticus</name>
    <name type="common">Bacillus thiaminolyticus</name>
    <dbReference type="NCBI Taxonomy" id="49283"/>
    <lineage>
        <taxon>Bacteria</taxon>
        <taxon>Bacillati</taxon>
        <taxon>Bacillota</taxon>
        <taxon>Bacilli</taxon>
        <taxon>Bacillales</taxon>
        <taxon>Paenibacillaceae</taxon>
        <taxon>Paenibacillus</taxon>
    </lineage>
</organism>
<keyword evidence="5 13" id="KW-0812">Transmembrane</keyword>
<dbReference type="GO" id="GO:0015099">
    <property type="term" value="F:nickel cation transmembrane transporter activity"/>
    <property type="evidence" value="ECO:0007669"/>
    <property type="project" value="InterPro"/>
</dbReference>
<dbReference type="Gene3D" id="1.10.3720.10">
    <property type="entry name" value="MetI-like"/>
    <property type="match status" value="1"/>
</dbReference>
<dbReference type="PANTHER" id="PTHR43163">
    <property type="entry name" value="DIPEPTIDE TRANSPORT SYSTEM PERMEASE PROTEIN DPPB-RELATED"/>
    <property type="match status" value="1"/>
</dbReference>
<dbReference type="RefSeq" id="WP_119794112.1">
    <property type="nucleotide sequence ID" value="NZ_QYZD01000010.1"/>
</dbReference>
<dbReference type="CDD" id="cd06261">
    <property type="entry name" value="TM_PBP2"/>
    <property type="match status" value="1"/>
</dbReference>
<evidence type="ECO:0000313" key="16">
    <source>
        <dbReference type="Proteomes" id="UP000266177"/>
    </source>
</evidence>
<evidence type="ECO:0000313" key="15">
    <source>
        <dbReference type="EMBL" id="RJG23623.1"/>
    </source>
</evidence>
<evidence type="ECO:0000256" key="1">
    <source>
        <dbReference type="ARBA" id="ARBA00004651"/>
    </source>
</evidence>
<evidence type="ECO:0000256" key="11">
    <source>
        <dbReference type="ARBA" id="ARBA00038669"/>
    </source>
</evidence>
<keyword evidence="9 13" id="KW-0472">Membrane</keyword>
<keyword evidence="8" id="KW-0921">Nickel transport</keyword>
<evidence type="ECO:0000259" key="14">
    <source>
        <dbReference type="PROSITE" id="PS50928"/>
    </source>
</evidence>
<dbReference type="PANTHER" id="PTHR43163:SF6">
    <property type="entry name" value="DIPEPTIDE TRANSPORT SYSTEM PERMEASE PROTEIN DPPB-RELATED"/>
    <property type="match status" value="1"/>
</dbReference>
<gene>
    <name evidence="15" type="ORF">DQX05_13380</name>
</gene>
<dbReference type="SUPFAM" id="SSF161098">
    <property type="entry name" value="MetI-like"/>
    <property type="match status" value="1"/>
</dbReference>
<feature type="transmembrane region" description="Helical" evidence="13">
    <location>
        <begin position="102"/>
        <end position="126"/>
    </location>
</feature>
<evidence type="ECO:0000256" key="10">
    <source>
        <dbReference type="ARBA" id="ARBA00024202"/>
    </source>
</evidence>
<evidence type="ECO:0000256" key="13">
    <source>
        <dbReference type="RuleBase" id="RU363032"/>
    </source>
</evidence>
<dbReference type="GO" id="GO:0005886">
    <property type="term" value="C:plasma membrane"/>
    <property type="evidence" value="ECO:0007669"/>
    <property type="project" value="UniProtKB-SubCell"/>
</dbReference>
<keyword evidence="7" id="KW-0406">Ion transport</keyword>
<dbReference type="InterPro" id="IPR045621">
    <property type="entry name" value="BPD_transp_1_N"/>
</dbReference>
<dbReference type="InterPro" id="IPR050045">
    <property type="entry name" value="Opp2B"/>
</dbReference>
<keyword evidence="4" id="KW-0533">Nickel</keyword>
<dbReference type="InterPro" id="IPR035906">
    <property type="entry name" value="MetI-like_sf"/>
</dbReference>
<dbReference type="Pfam" id="PF00528">
    <property type="entry name" value="BPD_transp_1"/>
    <property type="match status" value="1"/>
</dbReference>
<dbReference type="NCBIfam" id="NF045470">
    <property type="entry name" value="Opp2B"/>
    <property type="match status" value="1"/>
</dbReference>
<keyword evidence="6 13" id="KW-1133">Transmembrane helix</keyword>
<feature type="domain" description="ABC transmembrane type-1" evidence="14">
    <location>
        <begin position="98"/>
        <end position="295"/>
    </location>
</feature>
<comment type="similarity">
    <text evidence="10">Belongs to the binding-protein-dependent transport system permease family. OppBC subfamily.</text>
</comment>
<dbReference type="PROSITE" id="PS50928">
    <property type="entry name" value="ABC_TM1"/>
    <property type="match status" value="1"/>
</dbReference>
<feature type="transmembrane region" description="Helical" evidence="13">
    <location>
        <begin position="12"/>
        <end position="30"/>
    </location>
</feature>
<name>A0A3A3GH45_PANTH</name>
<sequence>MIKYVVLRLLQTLPVLLGISLLSFGVMHVTPGDPAEIMLRSGGVQPSPEAVAAAGSELGLDKPFYVQYGQWLWRVLHLDLGVSVSSGRPVIDELLDRLPATLLLAAGAIVILLLIALPLGIASAVFPDGWIDRIGRAVAMISVTMPGYWLGMLLLYYGAVKLQWFPVTGTAGYSGVLLPACTLGFGLAGTYIRLIRAGMIDALRQSYVSSARARGLAEHAVVGSHALRNALLPVMTLFGIHIGHLLGGAVVVETIFAWPGLGKYAVDAIFAKDYIVIQGYVLFMAVNVVIVNLVVDIGYQMADPRIRLGKPV</sequence>
<feature type="transmembrane region" description="Helical" evidence="13">
    <location>
        <begin position="277"/>
        <end position="299"/>
    </location>
</feature>